<organism evidence="2">
    <name type="scientific">Octopus bimaculoides</name>
    <name type="common">California two-spotted octopus</name>
    <dbReference type="NCBI Taxonomy" id="37653"/>
    <lineage>
        <taxon>Eukaryota</taxon>
        <taxon>Metazoa</taxon>
        <taxon>Spiralia</taxon>
        <taxon>Lophotrochozoa</taxon>
        <taxon>Mollusca</taxon>
        <taxon>Cephalopoda</taxon>
        <taxon>Coleoidea</taxon>
        <taxon>Octopodiformes</taxon>
        <taxon>Octopoda</taxon>
        <taxon>Incirrata</taxon>
        <taxon>Octopodidae</taxon>
        <taxon>Octopus</taxon>
    </lineage>
</organism>
<protein>
    <submittedName>
        <fullName evidence="2">Uncharacterized protein</fullName>
    </submittedName>
</protein>
<feature type="non-terminal residue" evidence="2">
    <location>
        <position position="191"/>
    </location>
</feature>
<name>A0A0L8GP59_OCTBM</name>
<feature type="compositionally biased region" description="Basic and acidic residues" evidence="1">
    <location>
        <begin position="144"/>
        <end position="168"/>
    </location>
</feature>
<dbReference type="EMBL" id="KQ420939">
    <property type="protein sequence ID" value="KOF78805.1"/>
    <property type="molecule type" value="Genomic_DNA"/>
</dbReference>
<dbReference type="EMBL" id="KQ420939">
    <property type="protein sequence ID" value="KOF78806.1"/>
    <property type="molecule type" value="Genomic_DNA"/>
</dbReference>
<feature type="compositionally biased region" description="Polar residues" evidence="1">
    <location>
        <begin position="169"/>
        <end position="181"/>
    </location>
</feature>
<reference evidence="2" key="1">
    <citation type="submission" date="2015-07" db="EMBL/GenBank/DDBJ databases">
        <title>MeaNS - Measles Nucleotide Surveillance Program.</title>
        <authorList>
            <person name="Tran T."/>
            <person name="Druce J."/>
        </authorList>
    </citation>
    <scope>NUCLEOTIDE SEQUENCE</scope>
    <source>
        <strain evidence="2">UCB-OBI-ISO-001</strain>
        <tissue evidence="2">Gonad</tissue>
    </source>
</reference>
<dbReference type="AlphaFoldDB" id="A0A0L8GP59"/>
<feature type="region of interest" description="Disordered" evidence="1">
    <location>
        <begin position="141"/>
        <end position="191"/>
    </location>
</feature>
<proteinExistence type="predicted"/>
<feature type="compositionally biased region" description="Low complexity" evidence="1">
    <location>
        <begin position="23"/>
        <end position="32"/>
    </location>
</feature>
<feature type="compositionally biased region" description="Acidic residues" evidence="1">
    <location>
        <begin position="182"/>
        <end position="191"/>
    </location>
</feature>
<gene>
    <name evidence="2" type="ORF">OCBIM_22030288mg</name>
</gene>
<feature type="compositionally biased region" description="Low complexity" evidence="1">
    <location>
        <begin position="39"/>
        <end position="64"/>
    </location>
</feature>
<feature type="region of interest" description="Disordered" evidence="1">
    <location>
        <begin position="1"/>
        <end position="85"/>
    </location>
</feature>
<dbReference type="EMBL" id="KQ420939">
    <property type="protein sequence ID" value="KOF78807.1"/>
    <property type="molecule type" value="Genomic_DNA"/>
</dbReference>
<sequence>MSLHSPECGESSSDVHSSDPLYSDSFESLSSSNEEDDNINNGSFKENPITDSNNSSNISADDITVPGSDSSTKTLHTDNSDISDITYSDTFVSSSDADETDQKNTCKSSVNSLNSSSDVIYSDTFEASGTSLVYTANDRTLTSESHEESFCDESSKEDSYDGIQKDLYSRSQRSVATTNDTIVEEQTGDEV</sequence>
<evidence type="ECO:0000256" key="1">
    <source>
        <dbReference type="SAM" id="MobiDB-lite"/>
    </source>
</evidence>
<accession>A0A0L8GP59</accession>
<evidence type="ECO:0000313" key="2">
    <source>
        <dbReference type="EMBL" id="KOF78806.1"/>
    </source>
</evidence>
<feature type="region of interest" description="Disordered" evidence="1">
    <location>
        <begin position="93"/>
        <end position="112"/>
    </location>
</feature>